<evidence type="ECO:0000313" key="2">
    <source>
        <dbReference type="Proteomes" id="UP000736335"/>
    </source>
</evidence>
<organism evidence="1 2">
    <name type="scientific">Thelephora terrestris</name>
    <dbReference type="NCBI Taxonomy" id="56493"/>
    <lineage>
        <taxon>Eukaryota</taxon>
        <taxon>Fungi</taxon>
        <taxon>Dikarya</taxon>
        <taxon>Basidiomycota</taxon>
        <taxon>Agaricomycotina</taxon>
        <taxon>Agaricomycetes</taxon>
        <taxon>Thelephorales</taxon>
        <taxon>Thelephoraceae</taxon>
        <taxon>Thelephora</taxon>
    </lineage>
</organism>
<dbReference type="AlphaFoldDB" id="A0A9P6LC59"/>
<comment type="caution">
    <text evidence="1">The sequence shown here is derived from an EMBL/GenBank/DDBJ whole genome shotgun (WGS) entry which is preliminary data.</text>
</comment>
<reference evidence="1" key="2">
    <citation type="submission" date="2020-11" db="EMBL/GenBank/DDBJ databases">
        <authorList>
            <consortium name="DOE Joint Genome Institute"/>
            <person name="Kuo A."/>
            <person name="Miyauchi S."/>
            <person name="Kiss E."/>
            <person name="Drula E."/>
            <person name="Kohler A."/>
            <person name="Sanchez-Garcia M."/>
            <person name="Andreopoulos B."/>
            <person name="Barry K.W."/>
            <person name="Bonito G."/>
            <person name="Buee M."/>
            <person name="Carver A."/>
            <person name="Chen C."/>
            <person name="Cichocki N."/>
            <person name="Clum A."/>
            <person name="Culley D."/>
            <person name="Crous P.W."/>
            <person name="Fauchery L."/>
            <person name="Girlanda M."/>
            <person name="Hayes R."/>
            <person name="Keri Z."/>
            <person name="Labutti K."/>
            <person name="Lipzen A."/>
            <person name="Lombard V."/>
            <person name="Magnuson J."/>
            <person name="Maillard F."/>
            <person name="Morin E."/>
            <person name="Murat C."/>
            <person name="Nolan M."/>
            <person name="Ohm R."/>
            <person name="Pangilinan J."/>
            <person name="Pereira M."/>
            <person name="Perotto S."/>
            <person name="Peter M."/>
            <person name="Riley R."/>
            <person name="Sitrit Y."/>
            <person name="Stielow B."/>
            <person name="Szollosi G."/>
            <person name="Zifcakova L."/>
            <person name="Stursova M."/>
            <person name="Spatafora J.W."/>
            <person name="Tedersoo L."/>
            <person name="Vaario L.-M."/>
            <person name="Yamada A."/>
            <person name="Yan M."/>
            <person name="Wang P."/>
            <person name="Xu J."/>
            <person name="Bruns T."/>
            <person name="Baldrian P."/>
            <person name="Vilgalys R."/>
            <person name="Henrissat B."/>
            <person name="Grigoriev I.V."/>
            <person name="Hibbett D."/>
            <person name="Nagy L.G."/>
            <person name="Martin F.M."/>
        </authorList>
    </citation>
    <scope>NUCLEOTIDE SEQUENCE</scope>
    <source>
        <strain evidence="1">UH-Tt-Lm1</strain>
    </source>
</reference>
<dbReference type="EMBL" id="WIUZ02000001">
    <property type="protein sequence ID" value="KAF9791973.1"/>
    <property type="molecule type" value="Genomic_DNA"/>
</dbReference>
<gene>
    <name evidence="1" type="ORF">BJ322DRAFT_5456</name>
</gene>
<proteinExistence type="predicted"/>
<reference evidence="1" key="1">
    <citation type="journal article" date="2020" name="Nat. Commun.">
        <title>Large-scale genome sequencing of mycorrhizal fungi provides insights into the early evolution of symbiotic traits.</title>
        <authorList>
            <person name="Miyauchi S."/>
            <person name="Kiss E."/>
            <person name="Kuo A."/>
            <person name="Drula E."/>
            <person name="Kohler A."/>
            <person name="Sanchez-Garcia M."/>
            <person name="Morin E."/>
            <person name="Andreopoulos B."/>
            <person name="Barry K.W."/>
            <person name="Bonito G."/>
            <person name="Buee M."/>
            <person name="Carver A."/>
            <person name="Chen C."/>
            <person name="Cichocki N."/>
            <person name="Clum A."/>
            <person name="Culley D."/>
            <person name="Crous P.W."/>
            <person name="Fauchery L."/>
            <person name="Girlanda M."/>
            <person name="Hayes R.D."/>
            <person name="Keri Z."/>
            <person name="LaButti K."/>
            <person name="Lipzen A."/>
            <person name="Lombard V."/>
            <person name="Magnuson J."/>
            <person name="Maillard F."/>
            <person name="Murat C."/>
            <person name="Nolan M."/>
            <person name="Ohm R.A."/>
            <person name="Pangilinan J."/>
            <person name="Pereira M.F."/>
            <person name="Perotto S."/>
            <person name="Peter M."/>
            <person name="Pfister S."/>
            <person name="Riley R."/>
            <person name="Sitrit Y."/>
            <person name="Stielow J.B."/>
            <person name="Szollosi G."/>
            <person name="Zifcakova L."/>
            <person name="Stursova M."/>
            <person name="Spatafora J.W."/>
            <person name="Tedersoo L."/>
            <person name="Vaario L.M."/>
            <person name="Yamada A."/>
            <person name="Yan M."/>
            <person name="Wang P."/>
            <person name="Xu J."/>
            <person name="Bruns T."/>
            <person name="Baldrian P."/>
            <person name="Vilgalys R."/>
            <person name="Dunand C."/>
            <person name="Henrissat B."/>
            <person name="Grigoriev I.V."/>
            <person name="Hibbett D."/>
            <person name="Nagy L.G."/>
            <person name="Martin F.M."/>
        </authorList>
    </citation>
    <scope>NUCLEOTIDE SEQUENCE</scope>
    <source>
        <strain evidence="1">UH-Tt-Lm1</strain>
    </source>
</reference>
<evidence type="ECO:0000313" key="1">
    <source>
        <dbReference type="EMBL" id="KAF9791973.1"/>
    </source>
</evidence>
<protein>
    <submittedName>
        <fullName evidence="1">Uncharacterized protein</fullName>
    </submittedName>
</protein>
<accession>A0A9P6LC59</accession>
<keyword evidence="2" id="KW-1185">Reference proteome</keyword>
<sequence>MLSSLVGFLARSLSVWTVLLKANYRLFKQVRLETTHMGPMHRISTPTAVNIDSPFSSPPPHPFRWPAPVSPSMYHILFHLISHPQPQSPASSMTWDRLSNDMRIYMRIYILAPLPEAHTFLFCLLKKQLGN</sequence>
<name>A0A9P6LC59_9AGAM</name>
<dbReference type="Proteomes" id="UP000736335">
    <property type="component" value="Unassembled WGS sequence"/>
</dbReference>